<proteinExistence type="predicted"/>
<organism evidence="1 2">
    <name type="scientific">Corallococcus terminator</name>
    <dbReference type="NCBI Taxonomy" id="2316733"/>
    <lineage>
        <taxon>Bacteria</taxon>
        <taxon>Pseudomonadati</taxon>
        <taxon>Myxococcota</taxon>
        <taxon>Myxococcia</taxon>
        <taxon>Myxococcales</taxon>
        <taxon>Cystobacterineae</taxon>
        <taxon>Myxococcaceae</taxon>
        <taxon>Corallococcus</taxon>
    </lineage>
</organism>
<keyword evidence="2" id="KW-1185">Reference proteome</keyword>
<accession>A0A3A8IUS0</accession>
<dbReference type="RefSeq" id="WP_120541626.1">
    <property type="nucleotide sequence ID" value="NZ_RAVZ01000103.1"/>
</dbReference>
<evidence type="ECO:0000313" key="2">
    <source>
        <dbReference type="Proteomes" id="UP000268094"/>
    </source>
</evidence>
<name>A0A3A8IUS0_9BACT</name>
<evidence type="ECO:0000313" key="1">
    <source>
        <dbReference type="EMBL" id="RKG87102.1"/>
    </source>
</evidence>
<dbReference type="OrthoDB" id="5380228at2"/>
<dbReference type="EMBL" id="RAVZ01000103">
    <property type="protein sequence ID" value="RKG87102.1"/>
    <property type="molecule type" value="Genomic_DNA"/>
</dbReference>
<gene>
    <name evidence="1" type="ORF">D7V88_16650</name>
</gene>
<dbReference type="AlphaFoldDB" id="A0A3A8IUS0"/>
<reference evidence="2" key="1">
    <citation type="submission" date="2018-09" db="EMBL/GenBank/DDBJ databases">
        <authorList>
            <person name="Livingstone P.G."/>
            <person name="Whitworth D.E."/>
        </authorList>
    </citation>
    <scope>NUCLEOTIDE SEQUENCE [LARGE SCALE GENOMIC DNA]</scope>
    <source>
        <strain evidence="2">CA054A</strain>
    </source>
</reference>
<dbReference type="Proteomes" id="UP000268094">
    <property type="component" value="Unassembled WGS sequence"/>
</dbReference>
<protein>
    <submittedName>
        <fullName evidence="1">Deacetylase</fullName>
    </submittedName>
</protein>
<comment type="caution">
    <text evidence="1">The sequence shown here is derived from an EMBL/GenBank/DDBJ whole genome shotgun (WGS) entry which is preliminary data.</text>
</comment>
<sequence length="332" mass="37047">MPSRTPQISPRLRRTYPRLSGLDLSSSEGESLSLDDLGLESSGDRVALAFETYSREGLERALAAYGFTQRLEERVGPFELRLSCQEPFQPRLTFWSRRYHTPVADLSLRRALGAEVGFTHAAAEAPLLYVDSLLLQHPGRPFDWNRPPLPGQLHPGLSLSNDILELLHLMARRIGAEAVALMPATFAAACVYEPRYAFVDGAAQGRFSALRRAGRGWPRWLLAWAVELGCMRDEQGQPALFAPSAMISPLSRRLSRRLDTRGWHEAQRFHAKQPLTLDEEALQARFPWGRMPPGPPPERVVELLGYDPLSPASPLDEGWDRASIPLRSIAGV</sequence>